<keyword evidence="7" id="KW-1185">Reference proteome</keyword>
<dbReference type="GO" id="GO:0006508">
    <property type="term" value="P:proteolysis"/>
    <property type="evidence" value="ECO:0007669"/>
    <property type="project" value="UniProtKB-KW"/>
</dbReference>
<dbReference type="GO" id="GO:0008270">
    <property type="term" value="F:zinc ion binding"/>
    <property type="evidence" value="ECO:0007669"/>
    <property type="project" value="InterPro"/>
</dbReference>
<reference evidence="6 7" key="1">
    <citation type="submission" date="2018-11" db="EMBL/GenBank/DDBJ databases">
        <title>Sequencing the genomes of 1000 actinobacteria strains.</title>
        <authorList>
            <person name="Klenk H.-P."/>
        </authorList>
    </citation>
    <scope>NUCLEOTIDE SEQUENCE [LARGE SCALE GENOMIC DNA]</scope>
    <source>
        <strain evidence="6 7">DSM 12652</strain>
    </source>
</reference>
<evidence type="ECO:0000256" key="4">
    <source>
        <dbReference type="ARBA" id="ARBA00022833"/>
    </source>
</evidence>
<proteinExistence type="predicted"/>
<dbReference type="SUPFAM" id="SSF55486">
    <property type="entry name" value="Metalloproteases ('zincins'), catalytic domain"/>
    <property type="match status" value="1"/>
</dbReference>
<keyword evidence="3" id="KW-0378">Hydrolase</keyword>
<keyword evidence="1" id="KW-0645">Protease</keyword>
<evidence type="ECO:0000256" key="2">
    <source>
        <dbReference type="ARBA" id="ARBA00022723"/>
    </source>
</evidence>
<dbReference type="AlphaFoldDB" id="A0A3N2CRI0"/>
<evidence type="ECO:0000313" key="7">
    <source>
        <dbReference type="Proteomes" id="UP000281738"/>
    </source>
</evidence>
<gene>
    <name evidence="6" type="ORF">EDD33_0992</name>
</gene>
<dbReference type="GO" id="GO:0004222">
    <property type="term" value="F:metalloendopeptidase activity"/>
    <property type="evidence" value="ECO:0007669"/>
    <property type="project" value="InterPro"/>
</dbReference>
<dbReference type="GO" id="GO:0031012">
    <property type="term" value="C:extracellular matrix"/>
    <property type="evidence" value="ECO:0007669"/>
    <property type="project" value="InterPro"/>
</dbReference>
<comment type="caution">
    <text evidence="6">The sequence shown here is derived from an EMBL/GenBank/DDBJ whole genome shotgun (WGS) entry which is preliminary data.</text>
</comment>
<dbReference type="EMBL" id="RKHO01000001">
    <property type="protein sequence ID" value="ROR90157.1"/>
    <property type="molecule type" value="Genomic_DNA"/>
</dbReference>
<accession>A0A3N2CRI0</accession>
<dbReference type="Gene3D" id="3.40.390.10">
    <property type="entry name" value="Collagenase (Catalytic Domain)"/>
    <property type="match status" value="1"/>
</dbReference>
<evidence type="ECO:0000256" key="3">
    <source>
        <dbReference type="ARBA" id="ARBA00022801"/>
    </source>
</evidence>
<evidence type="ECO:0000313" key="6">
    <source>
        <dbReference type="EMBL" id="ROR90157.1"/>
    </source>
</evidence>
<protein>
    <submittedName>
        <fullName evidence="6">Matrixin</fullName>
    </submittedName>
</protein>
<evidence type="ECO:0000256" key="1">
    <source>
        <dbReference type="ARBA" id="ARBA00022670"/>
    </source>
</evidence>
<dbReference type="InterPro" id="IPR001818">
    <property type="entry name" value="Pept_M10_metallopeptidase"/>
</dbReference>
<keyword evidence="4" id="KW-0862">Zinc</keyword>
<keyword evidence="2" id="KW-0479">Metal-binding</keyword>
<evidence type="ECO:0000259" key="5">
    <source>
        <dbReference type="Pfam" id="PF00413"/>
    </source>
</evidence>
<name>A0A3N2CRI0_9ACTN</name>
<organism evidence="6 7">
    <name type="scientific">Nocardioides aurantiacus</name>
    <dbReference type="NCBI Taxonomy" id="86796"/>
    <lineage>
        <taxon>Bacteria</taxon>
        <taxon>Bacillati</taxon>
        <taxon>Actinomycetota</taxon>
        <taxon>Actinomycetes</taxon>
        <taxon>Propionibacteriales</taxon>
        <taxon>Nocardioidaceae</taxon>
        <taxon>Nocardioides</taxon>
    </lineage>
</organism>
<feature type="domain" description="Peptidase M10 metallopeptidase" evidence="5">
    <location>
        <begin position="184"/>
        <end position="253"/>
    </location>
</feature>
<dbReference type="Pfam" id="PF00413">
    <property type="entry name" value="Peptidase_M10"/>
    <property type="match status" value="1"/>
</dbReference>
<sequence>MSRPRDEAGSGGLRNLFVTLLTVVLVGGLAVAVPTLLPAVLRPLVGGEDPGTAGTAAAGPGSFAFAATQRGRPRVPVTWSSCDPVRVEVNLDGAPDPRTGLDHVRRAMSRINEATGLRLEYAGRSSARPRWDQGRVELGPGDLGDPDPVLVTFSDADEVPALEGRVAGLGGSVVVERGGWRRYLTGQVTLDREALAELQDRPDGDAVAAAITLHEFGHLVGLDHVEDPRELMHATTTTQRDLGPGDLRGLQALGRGRCT</sequence>
<dbReference type="InterPro" id="IPR024079">
    <property type="entry name" value="MetalloPept_cat_dom_sf"/>
</dbReference>
<dbReference type="Proteomes" id="UP000281738">
    <property type="component" value="Unassembled WGS sequence"/>
</dbReference>